<dbReference type="Proteomes" id="UP000507163">
    <property type="component" value="Chromosome 14"/>
</dbReference>
<evidence type="ECO:0000313" key="10">
    <source>
        <dbReference type="EMBL" id="SCN62892.1"/>
    </source>
</evidence>
<reference evidence="13 14" key="3">
    <citation type="submission" date="2016-08" db="EMBL/GenBank/DDBJ databases">
        <authorList>
            <consortium name="Pathogen Informatics"/>
        </authorList>
    </citation>
    <scope>NUCLEOTIDE SEQUENCE [LARGE SCALE GENOMIC DNA]</scope>
    <source>
        <strain evidence="9 14">AJ</strain>
        <strain evidence="11">AS</strain>
        <strain evidence="10 13">CB</strain>
    </source>
</reference>
<reference evidence="11 12" key="1">
    <citation type="journal article" date="2014" name="BMC Biol.">
        <title>A comprehensive evaluation of rodent malaria parasite genomes and gene expression.</title>
        <authorList>
            <person name="Otto T.D."/>
            <person name="Bohme U."/>
            <person name="Jackson A.P."/>
            <person name="Hunt M."/>
            <person name="Franke-Fayard B."/>
            <person name="Hoeijmakers W.A."/>
            <person name="Religa A.A."/>
            <person name="Robertson L."/>
            <person name="Sanders M."/>
            <person name="Ogun S.A."/>
            <person name="Cunningham D."/>
            <person name="Erhart A."/>
            <person name="Billker O."/>
            <person name="Khan S.M."/>
            <person name="Stunnenberg H.G."/>
            <person name="Langhorne J."/>
            <person name="Holder A.A."/>
            <person name="Waters A.P."/>
            <person name="Newbold C.I."/>
            <person name="Pain A."/>
            <person name="Berriman M."/>
            <person name="Janse C.J."/>
        </authorList>
    </citation>
    <scope>NUCLEOTIDE SEQUENCE [LARGE SCALE GENOMIC DNA]</scope>
    <source>
        <strain evidence="11 12">AS</strain>
    </source>
</reference>
<evidence type="ECO:0000313" key="14">
    <source>
        <dbReference type="Proteomes" id="UP000507163"/>
    </source>
</evidence>
<evidence type="ECO:0000256" key="7">
    <source>
        <dbReference type="RuleBase" id="RU079119"/>
    </source>
</evidence>
<reference evidence="11" key="2">
    <citation type="submission" date="2014-05" db="EMBL/GenBank/DDBJ databases">
        <authorList>
            <person name="Aslett M.A."/>
            <person name="De Silva N."/>
        </authorList>
    </citation>
    <scope>NUCLEOTIDE SEQUENCE</scope>
    <source>
        <strain evidence="11">AS</strain>
    </source>
</reference>
<dbReference type="GO" id="GO:0006612">
    <property type="term" value="P:protein targeting to membrane"/>
    <property type="evidence" value="ECO:0007669"/>
    <property type="project" value="TreeGrafter"/>
</dbReference>
<dbReference type="PROSITE" id="PS50216">
    <property type="entry name" value="DHHC"/>
    <property type="match status" value="1"/>
</dbReference>
<dbReference type="Proteomes" id="UP000195489">
    <property type="component" value="Chromosome 14"/>
</dbReference>
<feature type="domain" description="Palmitoyltransferase DHHC" evidence="8">
    <location>
        <begin position="125"/>
        <end position="256"/>
    </location>
</feature>
<keyword evidence="6 7" id="KW-0012">Acyltransferase</keyword>
<evidence type="ECO:0000313" key="9">
    <source>
        <dbReference type="EMBL" id="SCM26136.1"/>
    </source>
</evidence>
<dbReference type="GO" id="GO:0019706">
    <property type="term" value="F:protein-cysteine S-palmitoyltransferase activity"/>
    <property type="evidence" value="ECO:0007669"/>
    <property type="project" value="UniProtKB-EC"/>
</dbReference>
<evidence type="ECO:0000256" key="1">
    <source>
        <dbReference type="ARBA" id="ARBA00004141"/>
    </source>
</evidence>
<dbReference type="RefSeq" id="XP_016654890.1">
    <property type="nucleotide sequence ID" value="XM_016799625.1"/>
</dbReference>
<dbReference type="GO" id="GO:0005794">
    <property type="term" value="C:Golgi apparatus"/>
    <property type="evidence" value="ECO:0007669"/>
    <property type="project" value="TreeGrafter"/>
</dbReference>
<dbReference type="EMBL" id="LK022891">
    <property type="protein sequence ID" value="VTZ70892.1"/>
    <property type="molecule type" value="Genomic_DNA"/>
</dbReference>
<dbReference type="InterPro" id="IPR001594">
    <property type="entry name" value="Palmitoyltrfase_DHHC"/>
</dbReference>
<feature type="transmembrane region" description="Helical" evidence="7">
    <location>
        <begin position="220"/>
        <end position="240"/>
    </location>
</feature>
<dbReference type="GO" id="GO:0016020">
    <property type="term" value="C:membrane"/>
    <property type="evidence" value="ECO:0007669"/>
    <property type="project" value="UniProtKB-SubCell"/>
</dbReference>
<dbReference type="PANTHER" id="PTHR22883">
    <property type="entry name" value="ZINC FINGER DHHC DOMAIN CONTAINING PROTEIN"/>
    <property type="match status" value="1"/>
</dbReference>
<dbReference type="PANTHER" id="PTHR22883:SF127">
    <property type="entry name" value="ZDHHC-TYPE PALMITOYLTRANSFERASE 3-RELATED"/>
    <property type="match status" value="1"/>
</dbReference>
<protein>
    <recommendedName>
        <fullName evidence="7">Palmitoyltransferase</fullName>
        <ecNumber evidence="7">2.3.1.225</ecNumber>
    </recommendedName>
</protein>
<dbReference type="InterPro" id="IPR039859">
    <property type="entry name" value="PFA4/ZDH16/20/ERF2-like"/>
</dbReference>
<evidence type="ECO:0000313" key="12">
    <source>
        <dbReference type="Proteomes" id="UP000071118"/>
    </source>
</evidence>
<evidence type="ECO:0000313" key="11">
    <source>
        <dbReference type="EMBL" id="VTZ70892.1"/>
    </source>
</evidence>
<keyword evidence="3 7" id="KW-0812">Transmembrane</keyword>
<sequence>MFITKEAKAPLLLPLYRVYESNNIFLCQGKVITGPNIFHLIFTYLIIIISVLPIYVIICPYIESFAILSCIISALTVFFILVLFFLTITAFCDPGIIPKKNYVDLALPKGRTAFTTAKINGTVIKQYWCVHCNHFKEPRSKHCYTCNNCVTKFDHHCVWLGNCIGIRNYRNFFFFIFNLSILSTIICFTFIGIFVNLCIKEYEGVKIEAIYNIIFEFPHIALYIIYTLASSLLLTNLFIYHFKIILLNKTTYEDIQGSYAEGSPFDEGKFTNLRKFFFTPTINKQIQWTECVKVTF</sequence>
<comment type="catalytic activity">
    <reaction evidence="7">
        <text>L-cysteinyl-[protein] + hexadecanoyl-CoA = S-hexadecanoyl-L-cysteinyl-[protein] + CoA</text>
        <dbReference type="Rhea" id="RHEA:36683"/>
        <dbReference type="Rhea" id="RHEA-COMP:10131"/>
        <dbReference type="Rhea" id="RHEA-COMP:11032"/>
        <dbReference type="ChEBI" id="CHEBI:29950"/>
        <dbReference type="ChEBI" id="CHEBI:57287"/>
        <dbReference type="ChEBI" id="CHEBI:57379"/>
        <dbReference type="ChEBI" id="CHEBI:74151"/>
        <dbReference type="EC" id="2.3.1.225"/>
    </reaction>
</comment>
<evidence type="ECO:0000313" key="13">
    <source>
        <dbReference type="Proteomes" id="UP000195489"/>
    </source>
</evidence>
<keyword evidence="2 7" id="KW-0808">Transferase</keyword>
<feature type="transmembrane region" description="Helical" evidence="7">
    <location>
        <begin position="37"/>
        <end position="58"/>
    </location>
</feature>
<feature type="transmembrane region" description="Helical" evidence="7">
    <location>
        <begin position="172"/>
        <end position="195"/>
    </location>
</feature>
<dbReference type="KEGG" id="pcb:PCHAS_1421500"/>
<accession>A0A077TR00</accession>
<gene>
    <name evidence="9" type="primary">DHHC8</name>
    <name evidence="9" type="ORF">PCHAJ_000438200</name>
    <name evidence="11" type="ORF">PCHAS_1421500</name>
    <name evidence="10" type="ORF">PCHCB_000442700</name>
</gene>
<comment type="domain">
    <text evidence="7">The DHHC domain is required for palmitoyltransferase activity.</text>
</comment>
<name>A0A077TR00_PLACU</name>
<dbReference type="VEuPathDB" id="PlasmoDB:PCHAS_1421500"/>
<proteinExistence type="inferred from homology"/>
<keyword evidence="12" id="KW-1185">Reference proteome</keyword>
<evidence type="ECO:0000256" key="6">
    <source>
        <dbReference type="ARBA" id="ARBA00023315"/>
    </source>
</evidence>
<keyword evidence="4 7" id="KW-1133">Transmembrane helix</keyword>
<dbReference type="Pfam" id="PF01529">
    <property type="entry name" value="DHHC"/>
    <property type="match status" value="1"/>
</dbReference>
<dbReference type="EMBL" id="LT608166">
    <property type="protein sequence ID" value="SCN62892.1"/>
    <property type="molecule type" value="Genomic_DNA"/>
</dbReference>
<dbReference type="EC" id="2.3.1.225" evidence="7"/>
<dbReference type="OrthoDB" id="9909019at2759"/>
<evidence type="ECO:0000256" key="5">
    <source>
        <dbReference type="ARBA" id="ARBA00023136"/>
    </source>
</evidence>
<organism evidence="9 14">
    <name type="scientific">Plasmodium chabaudi chabaudi</name>
    <dbReference type="NCBI Taxonomy" id="31271"/>
    <lineage>
        <taxon>Eukaryota</taxon>
        <taxon>Sar</taxon>
        <taxon>Alveolata</taxon>
        <taxon>Apicomplexa</taxon>
        <taxon>Aconoidasida</taxon>
        <taxon>Haemosporida</taxon>
        <taxon>Plasmodiidae</taxon>
        <taxon>Plasmodium</taxon>
        <taxon>Plasmodium (Vinckeia)</taxon>
    </lineage>
</organism>
<comment type="similarity">
    <text evidence="7">Belongs to the DHHC palmitoyltransferase family.</text>
</comment>
<evidence type="ECO:0000256" key="4">
    <source>
        <dbReference type="ARBA" id="ARBA00022989"/>
    </source>
</evidence>
<dbReference type="GO" id="GO:0005783">
    <property type="term" value="C:endoplasmic reticulum"/>
    <property type="evidence" value="ECO:0007669"/>
    <property type="project" value="TreeGrafter"/>
</dbReference>
<dbReference type="Proteomes" id="UP000071118">
    <property type="component" value="Chromosome 14"/>
</dbReference>
<evidence type="ECO:0000256" key="3">
    <source>
        <dbReference type="ARBA" id="ARBA00022692"/>
    </source>
</evidence>
<keyword evidence="5 7" id="KW-0472">Membrane</keyword>
<feature type="transmembrane region" description="Helical" evidence="7">
    <location>
        <begin position="64"/>
        <end position="92"/>
    </location>
</feature>
<dbReference type="GeneID" id="3494033"/>
<dbReference type="AlphaFoldDB" id="A0A077TR00"/>
<dbReference type="EMBL" id="LT608180">
    <property type="protein sequence ID" value="SCM26136.1"/>
    <property type="molecule type" value="Genomic_DNA"/>
</dbReference>
<evidence type="ECO:0000259" key="8">
    <source>
        <dbReference type="Pfam" id="PF01529"/>
    </source>
</evidence>
<evidence type="ECO:0000256" key="2">
    <source>
        <dbReference type="ARBA" id="ARBA00022679"/>
    </source>
</evidence>
<comment type="subcellular location">
    <subcellularLocation>
        <location evidence="1">Membrane</location>
        <topology evidence="1">Multi-pass membrane protein</topology>
    </subcellularLocation>
</comment>